<keyword evidence="2" id="KW-1185">Reference proteome</keyword>
<accession>A0A380T3B5</accession>
<evidence type="ECO:0000313" key="2">
    <source>
        <dbReference type="Proteomes" id="UP000255177"/>
    </source>
</evidence>
<name>A0A380T3B5_9PSED</name>
<protein>
    <submittedName>
        <fullName evidence="1">Uncharacterized protein</fullName>
    </submittedName>
</protein>
<organism evidence="1 2">
    <name type="scientific">Pseudomonas wadenswilerensis</name>
    <dbReference type="NCBI Taxonomy" id="1785161"/>
    <lineage>
        <taxon>Bacteria</taxon>
        <taxon>Pseudomonadati</taxon>
        <taxon>Pseudomonadota</taxon>
        <taxon>Gammaproteobacteria</taxon>
        <taxon>Pseudomonadales</taxon>
        <taxon>Pseudomonadaceae</taxon>
        <taxon>Pseudomonas</taxon>
    </lineage>
</organism>
<gene>
    <name evidence="1" type="ORF">CCOS864_03524</name>
</gene>
<reference evidence="2" key="1">
    <citation type="submission" date="2018-07" db="EMBL/GenBank/DDBJ databases">
        <authorList>
            <person name="Blom J."/>
        </authorList>
    </citation>
    <scope>NUCLEOTIDE SEQUENCE [LARGE SCALE GENOMIC DNA]</scope>
    <source>
        <strain evidence="2">CCOS 864</strain>
    </source>
</reference>
<dbReference type="Proteomes" id="UP000255177">
    <property type="component" value="Unassembled WGS sequence"/>
</dbReference>
<proteinExistence type="predicted"/>
<dbReference type="EMBL" id="UIDD01000009">
    <property type="protein sequence ID" value="SUQ64070.1"/>
    <property type="molecule type" value="Genomic_DNA"/>
</dbReference>
<dbReference type="RefSeq" id="WP_134063260.1">
    <property type="nucleotide sequence ID" value="NZ_CBCSFG010000020.1"/>
</dbReference>
<sequence>MSRRAAWKLMVGAGIGLCVLLVVALLKEPRVVLAKLQFHGGAHPRDDARQVHEVYRQAVEQLLAAQHIDTQRLQIELDPQQSDTLVLRGPEPALSAAQRQALASQLDAILQARKAVVSSVQLQLDYSQAKRLNAAGREIGPAPANVVAMGRKVIPLWFDFPYETSLDTRISDSERRHAFAGSSTVKAEVGCQLDSFVQSALPFVITGFKADSAQLQGGMDILTHDKLTLRVPASLYFDDRDLRERLETGGLKVSVGSEMSYGKFRSTWLTIEFGSLGEHPYQPFDMADAGRQGLREMCGNYAYQAGRPFSFFYGVGLDRLQKVDIAPQG</sequence>
<dbReference type="AlphaFoldDB" id="A0A380T3B5"/>
<evidence type="ECO:0000313" key="1">
    <source>
        <dbReference type="EMBL" id="SUQ64070.1"/>
    </source>
</evidence>